<name>A0AAJ0M7A9_9PEZI</name>
<organism evidence="3 4">
    <name type="scientific">Chaetomium strumarium</name>
    <dbReference type="NCBI Taxonomy" id="1170767"/>
    <lineage>
        <taxon>Eukaryota</taxon>
        <taxon>Fungi</taxon>
        <taxon>Dikarya</taxon>
        <taxon>Ascomycota</taxon>
        <taxon>Pezizomycotina</taxon>
        <taxon>Sordariomycetes</taxon>
        <taxon>Sordariomycetidae</taxon>
        <taxon>Sordariales</taxon>
        <taxon>Chaetomiaceae</taxon>
        <taxon>Chaetomium</taxon>
    </lineage>
</organism>
<dbReference type="RefSeq" id="XP_062727481.1">
    <property type="nucleotide sequence ID" value="XM_062868613.1"/>
</dbReference>
<feature type="region of interest" description="Disordered" evidence="1">
    <location>
        <begin position="218"/>
        <end position="270"/>
    </location>
</feature>
<dbReference type="GeneID" id="87887442"/>
<accession>A0AAJ0M7A9</accession>
<keyword evidence="2" id="KW-0732">Signal</keyword>
<evidence type="ECO:0000313" key="3">
    <source>
        <dbReference type="EMBL" id="KAK3311701.1"/>
    </source>
</evidence>
<dbReference type="AlphaFoldDB" id="A0AAJ0M7A9"/>
<proteinExistence type="predicted"/>
<comment type="caution">
    <text evidence="3">The sequence shown here is derived from an EMBL/GenBank/DDBJ whole genome shotgun (WGS) entry which is preliminary data.</text>
</comment>
<keyword evidence="4" id="KW-1185">Reference proteome</keyword>
<gene>
    <name evidence="3" type="ORF">B0T15DRAFT_522308</name>
</gene>
<feature type="signal peptide" evidence="2">
    <location>
        <begin position="1"/>
        <end position="20"/>
    </location>
</feature>
<dbReference type="Proteomes" id="UP001273166">
    <property type="component" value="Unassembled WGS sequence"/>
</dbReference>
<evidence type="ECO:0000256" key="1">
    <source>
        <dbReference type="SAM" id="MobiDB-lite"/>
    </source>
</evidence>
<dbReference type="EMBL" id="JAUDZG010000001">
    <property type="protein sequence ID" value="KAK3311701.1"/>
    <property type="molecule type" value="Genomic_DNA"/>
</dbReference>
<evidence type="ECO:0000313" key="4">
    <source>
        <dbReference type="Proteomes" id="UP001273166"/>
    </source>
</evidence>
<reference evidence="3" key="1">
    <citation type="journal article" date="2023" name="Mol. Phylogenet. Evol.">
        <title>Genome-scale phylogeny and comparative genomics of the fungal order Sordariales.</title>
        <authorList>
            <person name="Hensen N."/>
            <person name="Bonometti L."/>
            <person name="Westerberg I."/>
            <person name="Brannstrom I.O."/>
            <person name="Guillou S."/>
            <person name="Cros-Aarteil S."/>
            <person name="Calhoun S."/>
            <person name="Haridas S."/>
            <person name="Kuo A."/>
            <person name="Mondo S."/>
            <person name="Pangilinan J."/>
            <person name="Riley R."/>
            <person name="LaButti K."/>
            <person name="Andreopoulos B."/>
            <person name="Lipzen A."/>
            <person name="Chen C."/>
            <person name="Yan M."/>
            <person name="Daum C."/>
            <person name="Ng V."/>
            <person name="Clum A."/>
            <person name="Steindorff A."/>
            <person name="Ohm R.A."/>
            <person name="Martin F."/>
            <person name="Silar P."/>
            <person name="Natvig D.O."/>
            <person name="Lalanne C."/>
            <person name="Gautier V."/>
            <person name="Ament-Velasquez S.L."/>
            <person name="Kruys A."/>
            <person name="Hutchinson M.I."/>
            <person name="Powell A.J."/>
            <person name="Barry K."/>
            <person name="Miller A.N."/>
            <person name="Grigoriev I.V."/>
            <person name="Debuchy R."/>
            <person name="Gladieux P."/>
            <person name="Hiltunen Thoren M."/>
            <person name="Johannesson H."/>
        </authorList>
    </citation>
    <scope>NUCLEOTIDE SEQUENCE</scope>
    <source>
        <strain evidence="3">CBS 333.67</strain>
    </source>
</reference>
<reference evidence="3" key="2">
    <citation type="submission" date="2023-06" db="EMBL/GenBank/DDBJ databases">
        <authorList>
            <consortium name="Lawrence Berkeley National Laboratory"/>
            <person name="Mondo S.J."/>
            <person name="Hensen N."/>
            <person name="Bonometti L."/>
            <person name="Westerberg I."/>
            <person name="Brannstrom I.O."/>
            <person name="Guillou S."/>
            <person name="Cros-Aarteil S."/>
            <person name="Calhoun S."/>
            <person name="Haridas S."/>
            <person name="Kuo A."/>
            <person name="Pangilinan J."/>
            <person name="Riley R."/>
            <person name="Labutti K."/>
            <person name="Andreopoulos B."/>
            <person name="Lipzen A."/>
            <person name="Chen C."/>
            <person name="Yanf M."/>
            <person name="Daum C."/>
            <person name="Ng V."/>
            <person name="Clum A."/>
            <person name="Steindorff A."/>
            <person name="Ohm R."/>
            <person name="Martin F."/>
            <person name="Silar P."/>
            <person name="Natvig D."/>
            <person name="Lalanne C."/>
            <person name="Gautier V."/>
            <person name="Ament-Velasquez S.L."/>
            <person name="Kruys A."/>
            <person name="Hutchinson M.I."/>
            <person name="Powell A.J."/>
            <person name="Barry K."/>
            <person name="Miller A.N."/>
            <person name="Grigoriev I.V."/>
            <person name="Debuchy R."/>
            <person name="Gladieux P."/>
            <person name="Thoren M.H."/>
            <person name="Johannesson H."/>
        </authorList>
    </citation>
    <scope>NUCLEOTIDE SEQUENCE</scope>
    <source>
        <strain evidence="3">CBS 333.67</strain>
    </source>
</reference>
<feature type="chain" id="PRO_5042528729" evidence="2">
    <location>
        <begin position="21"/>
        <end position="295"/>
    </location>
</feature>
<sequence>MLSLPKIVLPLLAIAHTCTAGWQQTSYVTLPRVTTFRTVNDESKTVTVTAAVTVSQVAVETVVGNRYLGYNGAGKYITINVTTTNSILPPGFAVPTNALPTPSTTGTPFIQTRYFVPLTVSNPTFCSNTQFRYTESARVSVPAELRSQATNTDLATLVTTYAYTSTDGSGKAVTTSLCDVFLHASVVGEPNGVEPTMTAVVEGGGYLYDCEDPRRRVCTGSGQNQDATGSGGCDGVYPPTAVRHEAAPTSTGSSVASSGEGAPKPSGAGSWRDLRERWGLVLPGVIILLSLSARC</sequence>
<feature type="compositionally biased region" description="Polar residues" evidence="1">
    <location>
        <begin position="248"/>
        <end position="257"/>
    </location>
</feature>
<evidence type="ECO:0000256" key="2">
    <source>
        <dbReference type="SAM" id="SignalP"/>
    </source>
</evidence>
<protein>
    <submittedName>
        <fullName evidence="3">Uncharacterized protein</fullName>
    </submittedName>
</protein>